<keyword evidence="3" id="KW-1185">Reference proteome</keyword>
<dbReference type="AlphaFoldDB" id="A0A1T4NLN3"/>
<dbReference type="EMBL" id="FUWM01000015">
    <property type="protein sequence ID" value="SJZ80026.1"/>
    <property type="molecule type" value="Genomic_DNA"/>
</dbReference>
<keyword evidence="1" id="KW-0732">Signal</keyword>
<organism evidence="2 3">
    <name type="scientific">Selenihalanaerobacter shriftii</name>
    <dbReference type="NCBI Taxonomy" id="142842"/>
    <lineage>
        <taxon>Bacteria</taxon>
        <taxon>Bacillati</taxon>
        <taxon>Bacillota</taxon>
        <taxon>Clostridia</taxon>
        <taxon>Halanaerobiales</taxon>
        <taxon>Halobacteroidaceae</taxon>
        <taxon>Selenihalanaerobacter</taxon>
    </lineage>
</organism>
<dbReference type="RefSeq" id="WP_078810300.1">
    <property type="nucleotide sequence ID" value="NZ_FUWM01000015.1"/>
</dbReference>
<evidence type="ECO:0000313" key="2">
    <source>
        <dbReference type="EMBL" id="SJZ80026.1"/>
    </source>
</evidence>
<reference evidence="3" key="1">
    <citation type="submission" date="2017-02" db="EMBL/GenBank/DDBJ databases">
        <authorList>
            <person name="Varghese N."/>
            <person name="Submissions S."/>
        </authorList>
    </citation>
    <scope>NUCLEOTIDE SEQUENCE [LARGE SCALE GENOMIC DNA]</scope>
    <source>
        <strain evidence="3">ATCC BAA-73</strain>
    </source>
</reference>
<name>A0A1T4NLN3_9FIRM</name>
<dbReference type="Proteomes" id="UP000190625">
    <property type="component" value="Unassembled WGS sequence"/>
</dbReference>
<sequence>MVKNKKILVIIILCVLFTVNFISDSAVASESTSEIKLNSILVTNGLNDSGFPLEFKRIFNLNEDLAVQYYVSWHPDDRGHKIIVKWIDPSGRVVNQLKLFNFRNNTIKSYISLKEEVKTQLLIPDKTGQYSIKLYIDEKLIAVTNFKLER</sequence>
<evidence type="ECO:0008006" key="4">
    <source>
        <dbReference type="Google" id="ProtNLM"/>
    </source>
</evidence>
<feature type="signal peptide" evidence="1">
    <location>
        <begin position="1"/>
        <end position="28"/>
    </location>
</feature>
<evidence type="ECO:0000256" key="1">
    <source>
        <dbReference type="SAM" id="SignalP"/>
    </source>
</evidence>
<feature type="chain" id="PRO_5013386781" description="DUF2914 domain-containing protein" evidence="1">
    <location>
        <begin position="29"/>
        <end position="150"/>
    </location>
</feature>
<evidence type="ECO:0000313" key="3">
    <source>
        <dbReference type="Proteomes" id="UP000190625"/>
    </source>
</evidence>
<proteinExistence type="predicted"/>
<dbReference type="STRING" id="142842.SAMN02745118_01848"/>
<protein>
    <recommendedName>
        <fullName evidence="4">DUF2914 domain-containing protein</fullName>
    </recommendedName>
</protein>
<accession>A0A1T4NLN3</accession>
<gene>
    <name evidence="2" type="ORF">SAMN02745118_01848</name>
</gene>
<dbReference type="OrthoDB" id="2112337at2"/>